<keyword evidence="1" id="KW-0812">Transmembrane</keyword>
<gene>
    <name evidence="2" type="ORF">FM121_09445</name>
</gene>
<keyword evidence="1" id="KW-1133">Transmembrane helix</keyword>
<keyword evidence="1" id="KW-0472">Membrane</keyword>
<dbReference type="Proteomes" id="UP000195918">
    <property type="component" value="Unassembled WGS sequence"/>
</dbReference>
<keyword evidence="3" id="KW-1185">Reference proteome</keyword>
<organism evidence="2 3">
    <name type="scientific">Vagococcus fluvialis bH819</name>
    <dbReference type="NCBI Taxonomy" id="1255619"/>
    <lineage>
        <taxon>Bacteria</taxon>
        <taxon>Bacillati</taxon>
        <taxon>Bacillota</taxon>
        <taxon>Bacilli</taxon>
        <taxon>Lactobacillales</taxon>
        <taxon>Enterococcaceae</taxon>
        <taxon>Vagococcus</taxon>
    </lineage>
</organism>
<dbReference type="AlphaFoldDB" id="A0A1X6WPZ1"/>
<accession>A0A1X6WPZ1</accession>
<evidence type="ECO:0000313" key="2">
    <source>
        <dbReference type="EMBL" id="SLM86302.1"/>
    </source>
</evidence>
<proteinExistence type="predicted"/>
<evidence type="ECO:0000313" key="3">
    <source>
        <dbReference type="Proteomes" id="UP000195918"/>
    </source>
</evidence>
<dbReference type="EMBL" id="FWFD01000014">
    <property type="protein sequence ID" value="SLM86302.1"/>
    <property type="molecule type" value="Genomic_DNA"/>
</dbReference>
<protein>
    <submittedName>
        <fullName evidence="2">Uncharacterized protein</fullName>
    </submittedName>
</protein>
<reference evidence="3" key="1">
    <citation type="submission" date="2017-02" db="EMBL/GenBank/DDBJ databases">
        <authorList>
            <person name="Dridi B."/>
        </authorList>
    </citation>
    <scope>NUCLEOTIDE SEQUENCE [LARGE SCALE GENOMIC DNA]</scope>
    <source>
        <strain evidence="3">bH819</strain>
    </source>
</reference>
<sequence>MLQSLLFHLSKKQYTKSIILLYKGVNPSMDPNRNPKKEYIYRTVSLGIGILIALFLMKYL</sequence>
<evidence type="ECO:0000256" key="1">
    <source>
        <dbReference type="SAM" id="Phobius"/>
    </source>
</evidence>
<name>A0A1X6WPZ1_9ENTE</name>
<feature type="transmembrane region" description="Helical" evidence="1">
    <location>
        <begin position="39"/>
        <end position="57"/>
    </location>
</feature>